<keyword evidence="2" id="KW-0812">Transmembrane</keyword>
<dbReference type="GeneID" id="18911340"/>
<feature type="compositionally biased region" description="Polar residues" evidence="1">
    <location>
        <begin position="192"/>
        <end position="202"/>
    </location>
</feature>
<reference evidence="3 4" key="1">
    <citation type="journal article" date="2012" name="BMC Genomics">
        <title>Comparative genomics of the white-rot fungi, Phanerochaete carnosa and P. chrysosporium, to elucidate the genetic basis of the distinct wood types they colonize.</title>
        <authorList>
            <person name="Suzuki H."/>
            <person name="MacDonald J."/>
            <person name="Syed K."/>
            <person name="Salamov A."/>
            <person name="Hori C."/>
            <person name="Aerts A."/>
            <person name="Henrissat B."/>
            <person name="Wiebenga A."/>
            <person name="vanKuyk P.A."/>
            <person name="Barry K."/>
            <person name="Lindquist E."/>
            <person name="LaButti K."/>
            <person name="Lapidus A."/>
            <person name="Lucas S."/>
            <person name="Coutinho P."/>
            <person name="Gong Y."/>
            <person name="Samejima M."/>
            <person name="Mahadevan R."/>
            <person name="Abou-Zaid M."/>
            <person name="de Vries R.P."/>
            <person name="Igarashi K."/>
            <person name="Yadav J.S."/>
            <person name="Grigoriev I.V."/>
            <person name="Master E.R."/>
        </authorList>
    </citation>
    <scope>NUCLEOTIDE SEQUENCE [LARGE SCALE GENOMIC DNA]</scope>
    <source>
        <strain evidence="3 4">HHB-10118-sp</strain>
    </source>
</reference>
<accession>K5W0U6</accession>
<protein>
    <submittedName>
        <fullName evidence="3">Uncharacterized protein</fullName>
    </submittedName>
</protein>
<feature type="region of interest" description="Disordered" evidence="1">
    <location>
        <begin position="1"/>
        <end position="30"/>
    </location>
</feature>
<evidence type="ECO:0000313" key="3">
    <source>
        <dbReference type="EMBL" id="EKM52499.1"/>
    </source>
</evidence>
<dbReference type="OrthoDB" id="3256943at2759"/>
<feature type="transmembrane region" description="Helical" evidence="2">
    <location>
        <begin position="43"/>
        <end position="65"/>
    </location>
</feature>
<dbReference type="Proteomes" id="UP000008370">
    <property type="component" value="Unassembled WGS sequence"/>
</dbReference>
<dbReference type="RefSeq" id="XP_007398842.1">
    <property type="nucleotide sequence ID" value="XM_007398780.1"/>
</dbReference>
<feature type="compositionally biased region" description="Low complexity" evidence="1">
    <location>
        <begin position="246"/>
        <end position="267"/>
    </location>
</feature>
<feature type="region of interest" description="Disordered" evidence="1">
    <location>
        <begin position="243"/>
        <end position="280"/>
    </location>
</feature>
<sequence>MSSSVASSSVGVSAPTASSSPGPNVEPNGSPSLLSSQASLYLYTFLVTLILLLAVSGAIVTRSFIMRRRHRRMVEEAIRNGTYVPPSKTKKELGQKPAIYDAFLSVDGAVDLAVGGKSKGRSTVPALEEMRWEDTLPVSTLLLNHNGSPYHGFQEHRAEKPSVAPPFRQGRDWRSILFLGPLPYLASVFSGSRSPTPTGNADSISSSPTSASPEHTANVKVQPPQCARVSVMIAMPQLPRLHAAQSSPPLSSISSPLPLPSSCPSLAPHEKSTPEPLSHLELGIADVRLGRWEEGDVQDIAD</sequence>
<gene>
    <name evidence="3" type="ORF">PHACADRAFT_198555</name>
</gene>
<feature type="region of interest" description="Disordered" evidence="1">
    <location>
        <begin position="192"/>
        <end position="221"/>
    </location>
</feature>
<keyword evidence="4" id="KW-1185">Reference proteome</keyword>
<feature type="compositionally biased region" description="Low complexity" evidence="1">
    <location>
        <begin position="203"/>
        <end position="212"/>
    </location>
</feature>
<dbReference type="KEGG" id="pco:PHACADRAFT_198555"/>
<dbReference type="HOGENOM" id="CLU_051368_1_0_1"/>
<organism evidence="3 4">
    <name type="scientific">Phanerochaete carnosa (strain HHB-10118-sp)</name>
    <name type="common">White-rot fungus</name>
    <name type="synonym">Peniophora carnosa</name>
    <dbReference type="NCBI Taxonomy" id="650164"/>
    <lineage>
        <taxon>Eukaryota</taxon>
        <taxon>Fungi</taxon>
        <taxon>Dikarya</taxon>
        <taxon>Basidiomycota</taxon>
        <taxon>Agaricomycotina</taxon>
        <taxon>Agaricomycetes</taxon>
        <taxon>Polyporales</taxon>
        <taxon>Phanerochaetaceae</taxon>
        <taxon>Phanerochaete</taxon>
    </lineage>
</organism>
<dbReference type="InParanoid" id="K5W0U6"/>
<dbReference type="EMBL" id="JH930475">
    <property type="protein sequence ID" value="EKM52499.1"/>
    <property type="molecule type" value="Genomic_DNA"/>
</dbReference>
<evidence type="ECO:0000256" key="2">
    <source>
        <dbReference type="SAM" id="Phobius"/>
    </source>
</evidence>
<evidence type="ECO:0000313" key="4">
    <source>
        <dbReference type="Proteomes" id="UP000008370"/>
    </source>
</evidence>
<keyword evidence="2" id="KW-1133">Transmembrane helix</keyword>
<evidence type="ECO:0000256" key="1">
    <source>
        <dbReference type="SAM" id="MobiDB-lite"/>
    </source>
</evidence>
<keyword evidence="2" id="KW-0472">Membrane</keyword>
<dbReference type="AlphaFoldDB" id="K5W0U6"/>
<proteinExistence type="predicted"/>
<feature type="compositionally biased region" description="Low complexity" evidence="1">
    <location>
        <begin position="1"/>
        <end position="23"/>
    </location>
</feature>
<name>K5W0U6_PHACS</name>